<dbReference type="OrthoDB" id="9805883at2"/>
<dbReference type="SUPFAM" id="SSF50129">
    <property type="entry name" value="GroES-like"/>
    <property type="match status" value="1"/>
</dbReference>
<sequence length="323" mass="33946">MSRAFVVREYGGPEQLKLENVEVGAPGPGQLKLRNKAIGLNFVDVYQRTGLYKTPLPFTAGNEGAGEVIAVGPDVTGFQVGDRVAYQGPVGAYADERLLPADKAVHLPEGISYEVAAAALLKGATAFYLLHWTHELKAGETILVHAAAGGTGQILVQWAKAIGARVIGTAGSDEKCEIVRQCGADLAINYKTGDFVAGVKEFTGGKGVDVVYDGVGQATFEPSLDCLRPRGLMVSFGNASGPVSMPRLGILADKGSLYVTRPTGAGYFRTAEDIRTAADALFNMIELGRIKVAIDQTRPLAEAVAAQQALEARATTGSTLLLP</sequence>
<dbReference type="InterPro" id="IPR011032">
    <property type="entry name" value="GroES-like_sf"/>
</dbReference>
<evidence type="ECO:0000313" key="4">
    <source>
        <dbReference type="EMBL" id="OEO28656.1"/>
    </source>
</evidence>
<name>A0A1E5XJ78_9HYPH</name>
<protein>
    <submittedName>
        <fullName evidence="4">Quinone oxidoreductase</fullName>
    </submittedName>
</protein>
<dbReference type="Proteomes" id="UP000095463">
    <property type="component" value="Unassembled WGS sequence"/>
</dbReference>
<feature type="domain" description="Enoyl reductase (ER)" evidence="3">
    <location>
        <begin position="11"/>
        <end position="321"/>
    </location>
</feature>
<evidence type="ECO:0000259" key="3">
    <source>
        <dbReference type="SMART" id="SM00829"/>
    </source>
</evidence>
<dbReference type="EMBL" id="LAJE02000363">
    <property type="protein sequence ID" value="OEO28656.1"/>
    <property type="molecule type" value="Genomic_DNA"/>
</dbReference>
<dbReference type="PROSITE" id="PS01162">
    <property type="entry name" value="QOR_ZETA_CRYSTAL"/>
    <property type="match status" value="1"/>
</dbReference>
<gene>
    <name evidence="4" type="ORF">VW23_004260</name>
</gene>
<evidence type="ECO:0000256" key="1">
    <source>
        <dbReference type="ARBA" id="ARBA00022857"/>
    </source>
</evidence>
<dbReference type="RefSeq" id="WP_069912138.1">
    <property type="nucleotide sequence ID" value="NZ_LAJE02000363.1"/>
</dbReference>
<dbReference type="GO" id="GO:0070402">
    <property type="term" value="F:NADPH binding"/>
    <property type="evidence" value="ECO:0007669"/>
    <property type="project" value="TreeGrafter"/>
</dbReference>
<proteinExistence type="predicted"/>
<dbReference type="InterPro" id="IPR047618">
    <property type="entry name" value="QOR-like"/>
</dbReference>
<dbReference type="Gene3D" id="3.40.50.720">
    <property type="entry name" value="NAD(P)-binding Rossmann-like Domain"/>
    <property type="match status" value="1"/>
</dbReference>
<accession>A0A1E5XJ78</accession>
<dbReference type="InterPro" id="IPR036291">
    <property type="entry name" value="NAD(P)-bd_dom_sf"/>
</dbReference>
<reference evidence="4 5" key="1">
    <citation type="journal article" date="2015" name="Genome Announc.">
        <title>Genome Assemblies of Three Soil-Associated Devosia species: D. insulae, D. limi, and D. soli.</title>
        <authorList>
            <person name="Hassan Y.I."/>
            <person name="Lepp D."/>
            <person name="Zhou T."/>
        </authorList>
    </citation>
    <scope>NUCLEOTIDE SEQUENCE [LARGE SCALE GENOMIC DNA]</scope>
    <source>
        <strain evidence="4 5">DS-56</strain>
    </source>
</reference>
<dbReference type="Gene3D" id="3.90.180.10">
    <property type="entry name" value="Medium-chain alcohol dehydrogenases, catalytic domain"/>
    <property type="match status" value="1"/>
</dbReference>
<dbReference type="CDD" id="cd05286">
    <property type="entry name" value="QOR2"/>
    <property type="match status" value="1"/>
</dbReference>
<dbReference type="InterPro" id="IPR002364">
    <property type="entry name" value="Quin_OxRdtase/zeta-crystal_CS"/>
</dbReference>
<dbReference type="GO" id="GO:0005829">
    <property type="term" value="C:cytosol"/>
    <property type="evidence" value="ECO:0007669"/>
    <property type="project" value="TreeGrafter"/>
</dbReference>
<dbReference type="GO" id="GO:0003960">
    <property type="term" value="F:quinone reductase (NADPH) activity"/>
    <property type="evidence" value="ECO:0007669"/>
    <property type="project" value="InterPro"/>
</dbReference>
<evidence type="ECO:0000313" key="5">
    <source>
        <dbReference type="Proteomes" id="UP000095463"/>
    </source>
</evidence>
<dbReference type="GO" id="GO:0008270">
    <property type="term" value="F:zinc ion binding"/>
    <property type="evidence" value="ECO:0007669"/>
    <property type="project" value="InterPro"/>
</dbReference>
<dbReference type="InterPro" id="IPR020843">
    <property type="entry name" value="ER"/>
</dbReference>
<keyword evidence="2" id="KW-0560">Oxidoreductase</keyword>
<dbReference type="SUPFAM" id="SSF51735">
    <property type="entry name" value="NAD(P)-binding Rossmann-fold domains"/>
    <property type="match status" value="1"/>
</dbReference>
<dbReference type="GO" id="GO:0035925">
    <property type="term" value="F:mRNA 3'-UTR AU-rich region binding"/>
    <property type="evidence" value="ECO:0007669"/>
    <property type="project" value="TreeGrafter"/>
</dbReference>
<organism evidence="4 5">
    <name type="scientific">Devosia insulae DS-56</name>
    <dbReference type="NCBI Taxonomy" id="1116389"/>
    <lineage>
        <taxon>Bacteria</taxon>
        <taxon>Pseudomonadati</taxon>
        <taxon>Pseudomonadota</taxon>
        <taxon>Alphaproteobacteria</taxon>
        <taxon>Hyphomicrobiales</taxon>
        <taxon>Devosiaceae</taxon>
        <taxon>Devosia</taxon>
    </lineage>
</organism>
<dbReference type="Pfam" id="PF08240">
    <property type="entry name" value="ADH_N"/>
    <property type="match status" value="1"/>
</dbReference>
<keyword evidence="5" id="KW-1185">Reference proteome</keyword>
<dbReference type="NCBIfam" id="NF008024">
    <property type="entry name" value="PRK10754.1"/>
    <property type="match status" value="1"/>
</dbReference>
<comment type="caution">
    <text evidence="4">The sequence shown here is derived from an EMBL/GenBank/DDBJ whole genome shotgun (WGS) entry which is preliminary data.</text>
</comment>
<dbReference type="PANTHER" id="PTHR48106">
    <property type="entry name" value="QUINONE OXIDOREDUCTASE PIG3-RELATED"/>
    <property type="match status" value="1"/>
</dbReference>
<evidence type="ECO:0000256" key="2">
    <source>
        <dbReference type="ARBA" id="ARBA00023002"/>
    </source>
</evidence>
<dbReference type="InterPro" id="IPR013154">
    <property type="entry name" value="ADH-like_N"/>
</dbReference>
<dbReference type="InterPro" id="IPR013149">
    <property type="entry name" value="ADH-like_C"/>
</dbReference>
<dbReference type="SMART" id="SM00829">
    <property type="entry name" value="PKS_ER"/>
    <property type="match status" value="1"/>
</dbReference>
<dbReference type="FunFam" id="3.40.50.720:FF:000053">
    <property type="entry name" value="Quinone oxidoreductase 1"/>
    <property type="match status" value="1"/>
</dbReference>
<keyword evidence="1" id="KW-0521">NADP</keyword>
<dbReference type="PANTHER" id="PTHR48106:SF13">
    <property type="entry name" value="QUINONE OXIDOREDUCTASE-RELATED"/>
    <property type="match status" value="1"/>
</dbReference>
<dbReference type="Pfam" id="PF00107">
    <property type="entry name" value="ADH_zinc_N"/>
    <property type="match status" value="1"/>
</dbReference>
<dbReference type="AlphaFoldDB" id="A0A1E5XJ78"/>